<evidence type="ECO:0000313" key="3">
    <source>
        <dbReference type="Proteomes" id="UP001336314"/>
    </source>
</evidence>
<protein>
    <submittedName>
        <fullName evidence="2">Uncharacterized protein</fullName>
    </submittedName>
</protein>
<evidence type="ECO:0000256" key="1">
    <source>
        <dbReference type="SAM" id="Phobius"/>
    </source>
</evidence>
<evidence type="ECO:0000313" key="2">
    <source>
        <dbReference type="EMBL" id="MEE2000760.1"/>
    </source>
</evidence>
<gene>
    <name evidence="2" type="ORF">QWY20_04790</name>
</gene>
<feature type="transmembrane region" description="Helical" evidence="1">
    <location>
        <begin position="50"/>
        <end position="69"/>
    </location>
</feature>
<keyword evidence="1" id="KW-0812">Transmembrane</keyword>
<dbReference type="Proteomes" id="UP001336314">
    <property type="component" value="Unassembled WGS sequence"/>
</dbReference>
<sequence length="152" mass="17008">MKWSFWLLMIIGFVFINENIVHWLLAIKVGGYSISDGYTAATRYFTWKSFLFSAYFRAIPYLILALVAVKSRLRFTSQGKTAIWFALAALLVIHFLGYWGMQYALYTPDHISSTASLAVIFIPFHATLLAIIGAAIGYALALGVQSALRRAS</sequence>
<comment type="caution">
    <text evidence="2">The sequence shown here is derived from an EMBL/GenBank/DDBJ whole genome shotgun (WGS) entry which is preliminary data.</text>
</comment>
<dbReference type="RefSeq" id="WP_330127900.1">
    <property type="nucleotide sequence ID" value="NZ_JAUHLI010000004.1"/>
</dbReference>
<name>A0ABU7J2M5_9GAMM</name>
<accession>A0ABU7J2M5</accession>
<dbReference type="EMBL" id="JAUHLI010000004">
    <property type="protein sequence ID" value="MEE2000760.1"/>
    <property type="molecule type" value="Genomic_DNA"/>
</dbReference>
<proteinExistence type="predicted"/>
<feature type="transmembrane region" description="Helical" evidence="1">
    <location>
        <begin position="81"/>
        <end position="100"/>
    </location>
</feature>
<keyword evidence="1" id="KW-1133">Transmembrane helix</keyword>
<organism evidence="2 3">
    <name type="scientific">Alkalimonas cellulosilytica</name>
    <dbReference type="NCBI Taxonomy" id="3058395"/>
    <lineage>
        <taxon>Bacteria</taxon>
        <taxon>Pseudomonadati</taxon>
        <taxon>Pseudomonadota</taxon>
        <taxon>Gammaproteobacteria</taxon>
        <taxon>Alkalimonas</taxon>
    </lineage>
</organism>
<keyword evidence="1" id="KW-0472">Membrane</keyword>
<keyword evidence="3" id="KW-1185">Reference proteome</keyword>
<feature type="transmembrane region" description="Helical" evidence="1">
    <location>
        <begin position="120"/>
        <end position="144"/>
    </location>
</feature>
<reference evidence="2 3" key="1">
    <citation type="submission" date="2023-07" db="EMBL/GenBank/DDBJ databases">
        <title>Alkalimonas sp., MEB108 novel, alkaliphilic bacterium isolated from Lonar Lake, India.</title>
        <authorList>
            <person name="Joshi A."/>
            <person name="Thite S."/>
        </authorList>
    </citation>
    <scope>NUCLEOTIDE SEQUENCE [LARGE SCALE GENOMIC DNA]</scope>
    <source>
        <strain evidence="2 3">MEB108</strain>
    </source>
</reference>